<dbReference type="InterPro" id="IPR012674">
    <property type="entry name" value="Calycin"/>
</dbReference>
<sequence>MSLNEVLGKKYKLEKSENFDEYLKASGLTIQLRKELFNACPVMVLEKEGAQYVLSNTLFKNSVTKFTPGVEFDYTSLNGRPVKTTISINGNTLHEVQKDADGTKNCIDRTFKPNEVQVVTSVNGVNATRTYKLQA</sequence>
<comment type="similarity">
    <text evidence="1">Belongs to the calycin superfamily. Fatty-acid binding protein (FABP) family.</text>
</comment>
<dbReference type="Pfam" id="PF00061">
    <property type="entry name" value="Lipocalin"/>
    <property type="match status" value="1"/>
</dbReference>
<feature type="domain" description="Lipocalin/cytosolic fatty-acid binding" evidence="3">
    <location>
        <begin position="10"/>
        <end position="132"/>
    </location>
</feature>
<dbReference type="Gene3D" id="2.40.128.20">
    <property type="match status" value="1"/>
</dbReference>
<gene>
    <name evidence="4" type="ORF">PSYICH_LOCUS10249</name>
</gene>
<dbReference type="OrthoDB" id="354351at2759"/>
<protein>
    <recommendedName>
        <fullName evidence="3">Lipocalin/cytosolic fatty-acid binding domain-containing protein</fullName>
    </recommendedName>
</protein>
<dbReference type="EMBL" id="OV651816">
    <property type="protein sequence ID" value="CAH1110174.1"/>
    <property type="molecule type" value="Genomic_DNA"/>
</dbReference>
<keyword evidence="5" id="KW-1185">Reference proteome</keyword>
<dbReference type="InterPro" id="IPR000566">
    <property type="entry name" value="Lipocln_cytosolic_FA-bd_dom"/>
</dbReference>
<name>A0A9P0CXM5_9CUCU</name>
<dbReference type="InterPro" id="IPR000463">
    <property type="entry name" value="Fatty_acid-bd"/>
</dbReference>
<dbReference type="CDD" id="cd00742">
    <property type="entry name" value="FABP"/>
    <property type="match status" value="1"/>
</dbReference>
<dbReference type="Proteomes" id="UP001153636">
    <property type="component" value="Chromosome 4"/>
</dbReference>
<keyword evidence="2" id="KW-0446">Lipid-binding</keyword>
<evidence type="ECO:0000313" key="4">
    <source>
        <dbReference type="EMBL" id="CAH1110174.1"/>
    </source>
</evidence>
<dbReference type="SUPFAM" id="SSF50814">
    <property type="entry name" value="Lipocalins"/>
    <property type="match status" value="1"/>
</dbReference>
<dbReference type="InterPro" id="IPR031259">
    <property type="entry name" value="ILBP"/>
</dbReference>
<reference evidence="4" key="1">
    <citation type="submission" date="2022-01" db="EMBL/GenBank/DDBJ databases">
        <authorList>
            <person name="King R."/>
        </authorList>
    </citation>
    <scope>NUCLEOTIDE SEQUENCE</scope>
</reference>
<proteinExistence type="inferred from homology"/>
<evidence type="ECO:0000256" key="2">
    <source>
        <dbReference type="ARBA" id="ARBA00023121"/>
    </source>
</evidence>
<dbReference type="AlphaFoldDB" id="A0A9P0CXM5"/>
<evidence type="ECO:0000259" key="3">
    <source>
        <dbReference type="Pfam" id="PF00061"/>
    </source>
</evidence>
<dbReference type="PRINTS" id="PR00178">
    <property type="entry name" value="FATTYACIDBP"/>
</dbReference>
<accession>A0A9P0CXM5</accession>
<organism evidence="4 5">
    <name type="scientific">Psylliodes chrysocephalus</name>
    <dbReference type="NCBI Taxonomy" id="3402493"/>
    <lineage>
        <taxon>Eukaryota</taxon>
        <taxon>Metazoa</taxon>
        <taxon>Ecdysozoa</taxon>
        <taxon>Arthropoda</taxon>
        <taxon>Hexapoda</taxon>
        <taxon>Insecta</taxon>
        <taxon>Pterygota</taxon>
        <taxon>Neoptera</taxon>
        <taxon>Endopterygota</taxon>
        <taxon>Coleoptera</taxon>
        <taxon>Polyphaga</taxon>
        <taxon>Cucujiformia</taxon>
        <taxon>Chrysomeloidea</taxon>
        <taxon>Chrysomelidae</taxon>
        <taxon>Galerucinae</taxon>
        <taxon>Alticini</taxon>
        <taxon>Psylliodes</taxon>
    </lineage>
</organism>
<evidence type="ECO:0000313" key="5">
    <source>
        <dbReference type="Proteomes" id="UP001153636"/>
    </source>
</evidence>
<evidence type="ECO:0000256" key="1">
    <source>
        <dbReference type="ARBA" id="ARBA00008390"/>
    </source>
</evidence>
<dbReference type="PANTHER" id="PTHR11955">
    <property type="entry name" value="FATTY ACID BINDING PROTEIN"/>
    <property type="match status" value="1"/>
</dbReference>
<dbReference type="GO" id="GO:0008289">
    <property type="term" value="F:lipid binding"/>
    <property type="evidence" value="ECO:0007669"/>
    <property type="project" value="UniProtKB-KW"/>
</dbReference>